<evidence type="ECO:0000256" key="1">
    <source>
        <dbReference type="ARBA" id="ARBA00010645"/>
    </source>
</evidence>
<dbReference type="Proteomes" id="UP000239936">
    <property type="component" value="Unassembled WGS sequence"/>
</dbReference>
<dbReference type="EMBL" id="PPGH01000034">
    <property type="protein sequence ID" value="PQJ96527.1"/>
    <property type="molecule type" value="Genomic_DNA"/>
</dbReference>
<dbReference type="SUPFAM" id="SSF54285">
    <property type="entry name" value="MoaD/ThiS"/>
    <property type="match status" value="1"/>
</dbReference>
<comment type="similarity">
    <text evidence="1 2">Belongs to the UPF0125 (RnfH) family.</text>
</comment>
<gene>
    <name evidence="3" type="ORF">CXB77_06720</name>
</gene>
<dbReference type="InterPro" id="IPR016155">
    <property type="entry name" value="Mopterin_synth/thiamin_S_b"/>
</dbReference>
<dbReference type="HAMAP" id="MF_00460">
    <property type="entry name" value="UPF0125_RnfH"/>
    <property type="match status" value="1"/>
</dbReference>
<name>A0A2S7XS13_9GAMM</name>
<evidence type="ECO:0000313" key="3">
    <source>
        <dbReference type="EMBL" id="PQJ96527.1"/>
    </source>
</evidence>
<dbReference type="RefSeq" id="WP_105073287.1">
    <property type="nucleotide sequence ID" value="NZ_JAFLKP010000487.1"/>
</dbReference>
<organism evidence="3 4">
    <name type="scientific">Chromatium okenii</name>
    <dbReference type="NCBI Taxonomy" id="61644"/>
    <lineage>
        <taxon>Bacteria</taxon>
        <taxon>Pseudomonadati</taxon>
        <taxon>Pseudomonadota</taxon>
        <taxon>Gammaproteobacteria</taxon>
        <taxon>Chromatiales</taxon>
        <taxon>Chromatiaceae</taxon>
        <taxon>Chromatium</taxon>
    </lineage>
</organism>
<dbReference type="Pfam" id="PF03658">
    <property type="entry name" value="Ub-RnfH"/>
    <property type="match status" value="1"/>
</dbReference>
<comment type="caution">
    <text evidence="3">The sequence shown here is derived from an EMBL/GenBank/DDBJ whole genome shotgun (WGS) entry which is preliminary data.</text>
</comment>
<dbReference type="NCBIfam" id="NF002490">
    <property type="entry name" value="PRK01777.1"/>
    <property type="match status" value="1"/>
</dbReference>
<dbReference type="InterPro" id="IPR005346">
    <property type="entry name" value="RnfH"/>
</dbReference>
<dbReference type="InterPro" id="IPR037021">
    <property type="entry name" value="RnfH_sf"/>
</dbReference>
<sequence>MNINIIYALAKRQLWLTVDVPEGSTIQDAIDRSGILTQCPDIDLEQQKVGVFGKVSALNTVLADGDRVEIYRPLIADPKAMKGRAKTETVATTTQS</sequence>
<dbReference type="AlphaFoldDB" id="A0A2S7XS13"/>
<accession>A0A2S7XS13</accession>
<dbReference type="PANTHER" id="PTHR37483:SF1">
    <property type="entry name" value="UPF0125 PROTEIN RATB"/>
    <property type="match status" value="1"/>
</dbReference>
<evidence type="ECO:0000313" key="4">
    <source>
        <dbReference type="Proteomes" id="UP000239936"/>
    </source>
</evidence>
<keyword evidence="4" id="KW-1185">Reference proteome</keyword>
<dbReference type="OrthoDB" id="9796575at2"/>
<reference evidence="3 4" key="1">
    <citation type="submission" date="2018-01" db="EMBL/GenBank/DDBJ databases">
        <title>The complete genome sequence of Chromatium okenii LaCa, a purple sulfur bacterium with a turbulent life.</title>
        <authorList>
            <person name="Luedin S.M."/>
            <person name="Liechti N."/>
            <person name="Storelli N."/>
            <person name="Danza F."/>
            <person name="Wittwer M."/>
            <person name="Pothier J.F."/>
            <person name="Tonolla M.A."/>
        </authorList>
    </citation>
    <scope>NUCLEOTIDE SEQUENCE [LARGE SCALE GENOMIC DNA]</scope>
    <source>
        <strain evidence="3 4">LaCa</strain>
    </source>
</reference>
<dbReference type="PANTHER" id="PTHR37483">
    <property type="entry name" value="UPF0125 PROTEIN RATB"/>
    <property type="match status" value="1"/>
</dbReference>
<proteinExistence type="inferred from homology"/>
<dbReference type="Gene3D" id="3.10.20.280">
    <property type="entry name" value="RnfH-like"/>
    <property type="match status" value="1"/>
</dbReference>
<protein>
    <recommendedName>
        <fullName evidence="2">UPF0125 protein CXB77_06720</fullName>
    </recommendedName>
</protein>
<evidence type="ECO:0000256" key="2">
    <source>
        <dbReference type="HAMAP-Rule" id="MF_00460"/>
    </source>
</evidence>